<feature type="compositionally biased region" description="Basic residues" evidence="1">
    <location>
        <begin position="1"/>
        <end position="14"/>
    </location>
</feature>
<feature type="compositionally biased region" description="Basic and acidic residues" evidence="1">
    <location>
        <begin position="170"/>
        <end position="180"/>
    </location>
</feature>
<feature type="region of interest" description="Disordered" evidence="1">
    <location>
        <begin position="1"/>
        <end position="193"/>
    </location>
</feature>
<dbReference type="Proteomes" id="UP001066276">
    <property type="component" value="Chromosome 5"/>
</dbReference>
<organism evidence="2 3">
    <name type="scientific">Pleurodeles waltl</name>
    <name type="common">Iberian ribbed newt</name>
    <dbReference type="NCBI Taxonomy" id="8319"/>
    <lineage>
        <taxon>Eukaryota</taxon>
        <taxon>Metazoa</taxon>
        <taxon>Chordata</taxon>
        <taxon>Craniata</taxon>
        <taxon>Vertebrata</taxon>
        <taxon>Euteleostomi</taxon>
        <taxon>Amphibia</taxon>
        <taxon>Batrachia</taxon>
        <taxon>Caudata</taxon>
        <taxon>Salamandroidea</taxon>
        <taxon>Salamandridae</taxon>
        <taxon>Pleurodelinae</taxon>
        <taxon>Pleurodeles</taxon>
    </lineage>
</organism>
<keyword evidence="3" id="KW-1185">Reference proteome</keyword>
<name>A0AAV7R877_PLEWA</name>
<sequence length="193" mass="21783">MQLRKPRRIRGRAQTRKEATGPDHRSKGSPASSAARHKKGNRQHKSQKPPQRRPEKRQEGHPSSQARRAPRHSTKGRTNQGNPEKEKSGRVAAARDTQEPKPTGSRPKQCRVAARSWGSPQHRSPCHTKTRQRAATEPEWKGKRSSQGHYRQPVGILNHYHRSEPGTSKHQPEHDPEAKQKQGNNATGGKNHQ</sequence>
<comment type="caution">
    <text evidence="2">The sequence shown here is derived from an EMBL/GenBank/DDBJ whole genome shotgun (WGS) entry which is preliminary data.</text>
</comment>
<feature type="compositionally biased region" description="Basic residues" evidence="1">
    <location>
        <begin position="35"/>
        <end position="51"/>
    </location>
</feature>
<protein>
    <submittedName>
        <fullName evidence="2">Uncharacterized protein</fullName>
    </submittedName>
</protein>
<accession>A0AAV7R877</accession>
<evidence type="ECO:0000313" key="2">
    <source>
        <dbReference type="EMBL" id="KAJ1148681.1"/>
    </source>
</evidence>
<evidence type="ECO:0000256" key="1">
    <source>
        <dbReference type="SAM" id="MobiDB-lite"/>
    </source>
</evidence>
<feature type="compositionally biased region" description="Basic and acidic residues" evidence="1">
    <location>
        <begin position="15"/>
        <end position="26"/>
    </location>
</feature>
<proteinExistence type="predicted"/>
<dbReference type="AlphaFoldDB" id="A0AAV7R877"/>
<evidence type="ECO:0000313" key="3">
    <source>
        <dbReference type="Proteomes" id="UP001066276"/>
    </source>
</evidence>
<gene>
    <name evidence="2" type="ORF">NDU88_001509</name>
</gene>
<feature type="compositionally biased region" description="Polar residues" evidence="1">
    <location>
        <begin position="181"/>
        <end position="193"/>
    </location>
</feature>
<dbReference type="EMBL" id="JANPWB010000009">
    <property type="protein sequence ID" value="KAJ1148681.1"/>
    <property type="molecule type" value="Genomic_DNA"/>
</dbReference>
<reference evidence="2" key="1">
    <citation type="journal article" date="2022" name="bioRxiv">
        <title>Sequencing and chromosome-scale assembly of the giantPleurodeles waltlgenome.</title>
        <authorList>
            <person name="Brown T."/>
            <person name="Elewa A."/>
            <person name="Iarovenko S."/>
            <person name="Subramanian E."/>
            <person name="Araus A.J."/>
            <person name="Petzold A."/>
            <person name="Susuki M."/>
            <person name="Suzuki K.-i.T."/>
            <person name="Hayashi T."/>
            <person name="Toyoda A."/>
            <person name="Oliveira C."/>
            <person name="Osipova E."/>
            <person name="Leigh N.D."/>
            <person name="Simon A."/>
            <person name="Yun M.H."/>
        </authorList>
    </citation>
    <scope>NUCLEOTIDE SEQUENCE</scope>
    <source>
        <strain evidence="2">20211129_DDA</strain>
        <tissue evidence="2">Liver</tissue>
    </source>
</reference>